<name>A0ABS6KWD9_9GAMM</name>
<sequence>MDNRELQASPPAMISLLVLVFILITSYISPAYSADRDTLVVGQSADITSFDPTEMRMGTLVLTNLLYNNLIRLDSNGHPQPELASSWQRTGDGKTLTLHLREGIRFHNGKTLTAKDVAFSIDYAKNPGNGANILPLARLVERVETPDMQTVVLHLNGGSDSIFDLLDLLFIVDSDAADQIKTSGNGTGPFKLARYEPGQEAVFVRNDNYWRTPASLRRVIIRIIPDQQAQILQLRTGSLDFIPSVDQQNVGELKAAGLSVDTASAESRVLDLTLNNRTAPLNNSSVRRAIRLALDRTRIAKDVAGPTSLVKCLPWPDHVQINRSETVEACEHDITLAKKLIADAGAQGAQVNIMSRSQSEPQIGAMSQIVQNELTEIGLKPSINEMSEAAYISRFRKGDFQIAAHVFGRASRSPATILSSAVIFKAKDNLAGLISEQYQQDVSQVTTAPLNDDSERALQRINALLLHENWVISVATLPMLWASRQGVTDLRFTSDGLPLLEYARISP</sequence>
<dbReference type="RefSeq" id="WP_217137524.1">
    <property type="nucleotide sequence ID" value="NZ_JAFMOU010000054.1"/>
</dbReference>
<gene>
    <name evidence="5" type="ORF">J1786_01855</name>
</gene>
<keyword evidence="6" id="KW-1185">Reference proteome</keyword>
<reference evidence="5 6" key="1">
    <citation type="submission" date="2021-03" db="EMBL/GenBank/DDBJ databases">
        <title>Five novel Rahnella species.</title>
        <authorList>
            <person name="Brady C."/>
            <person name="Asselin J."/>
            <person name="Beer S."/>
            <person name="Bruberg M.B."/>
            <person name="Crampton B."/>
            <person name="Venter S."/>
            <person name="Arnold D."/>
            <person name="Denman S."/>
        </authorList>
    </citation>
    <scope>NUCLEOTIDE SEQUENCE [LARGE SCALE GENOMIC DNA]</scope>
    <source>
        <strain evidence="5 6">L72c</strain>
    </source>
</reference>
<dbReference type="InterPro" id="IPR000914">
    <property type="entry name" value="SBP_5_dom"/>
</dbReference>
<evidence type="ECO:0000256" key="1">
    <source>
        <dbReference type="ARBA" id="ARBA00005695"/>
    </source>
</evidence>
<evidence type="ECO:0000313" key="5">
    <source>
        <dbReference type="EMBL" id="MBU9833582.1"/>
    </source>
</evidence>
<comment type="similarity">
    <text evidence="1">Belongs to the bacterial solute-binding protein 5 family.</text>
</comment>
<dbReference type="Proteomes" id="UP000699865">
    <property type="component" value="Unassembled WGS sequence"/>
</dbReference>
<dbReference type="CDD" id="cd00995">
    <property type="entry name" value="PBP2_NikA_DppA_OppA_like"/>
    <property type="match status" value="1"/>
</dbReference>
<evidence type="ECO:0000256" key="2">
    <source>
        <dbReference type="ARBA" id="ARBA00022448"/>
    </source>
</evidence>
<dbReference type="PANTHER" id="PTHR30290:SF9">
    <property type="entry name" value="OLIGOPEPTIDE-BINDING PROTEIN APPA"/>
    <property type="match status" value="1"/>
</dbReference>
<evidence type="ECO:0000313" key="6">
    <source>
        <dbReference type="Proteomes" id="UP000699865"/>
    </source>
</evidence>
<keyword evidence="3" id="KW-0732">Signal</keyword>
<dbReference type="EMBL" id="JAFMOU010000054">
    <property type="protein sequence ID" value="MBU9833582.1"/>
    <property type="molecule type" value="Genomic_DNA"/>
</dbReference>
<evidence type="ECO:0000256" key="3">
    <source>
        <dbReference type="ARBA" id="ARBA00022729"/>
    </source>
</evidence>
<accession>A0ABS6KWD9</accession>
<comment type="caution">
    <text evidence="5">The sequence shown here is derived from an EMBL/GenBank/DDBJ whole genome shotgun (WGS) entry which is preliminary data.</text>
</comment>
<proteinExistence type="inferred from homology"/>
<organism evidence="5 6">
    <name type="scientific">Rahnella perminowiae</name>
    <dbReference type="NCBI Taxonomy" id="2816244"/>
    <lineage>
        <taxon>Bacteria</taxon>
        <taxon>Pseudomonadati</taxon>
        <taxon>Pseudomonadota</taxon>
        <taxon>Gammaproteobacteria</taxon>
        <taxon>Enterobacterales</taxon>
        <taxon>Yersiniaceae</taxon>
        <taxon>Rahnella</taxon>
    </lineage>
</organism>
<evidence type="ECO:0000259" key="4">
    <source>
        <dbReference type="Pfam" id="PF00496"/>
    </source>
</evidence>
<keyword evidence="2" id="KW-0813">Transport</keyword>
<protein>
    <submittedName>
        <fullName evidence="5">ABC transporter substrate-binding protein</fullName>
    </submittedName>
</protein>
<feature type="domain" description="Solute-binding protein family 5" evidence="4">
    <location>
        <begin position="79"/>
        <end position="419"/>
    </location>
</feature>
<dbReference type="InterPro" id="IPR030678">
    <property type="entry name" value="Peptide/Ni-bd"/>
</dbReference>
<dbReference type="PANTHER" id="PTHR30290">
    <property type="entry name" value="PERIPLASMIC BINDING COMPONENT OF ABC TRANSPORTER"/>
    <property type="match status" value="1"/>
</dbReference>
<dbReference type="Pfam" id="PF00496">
    <property type="entry name" value="SBP_bac_5"/>
    <property type="match status" value="1"/>
</dbReference>
<dbReference type="InterPro" id="IPR039424">
    <property type="entry name" value="SBP_5"/>
</dbReference>
<dbReference type="PIRSF" id="PIRSF002741">
    <property type="entry name" value="MppA"/>
    <property type="match status" value="1"/>
</dbReference>